<gene>
    <name evidence="10" type="ORF">GSI_12239</name>
</gene>
<dbReference type="STRING" id="1077348.A0A2G8RY90"/>
<proteinExistence type="inferred from homology"/>
<protein>
    <recommendedName>
        <fullName evidence="2 6">Ribonucleoside-diphosphate reductase</fullName>
        <ecNumber evidence="2 6">1.17.4.1</ecNumber>
    </recommendedName>
</protein>
<dbReference type="InterPro" id="IPR008926">
    <property type="entry name" value="RNR_R1-su_N"/>
</dbReference>
<dbReference type="InterPro" id="IPR013346">
    <property type="entry name" value="NrdE_NrdA_C"/>
</dbReference>
<evidence type="ECO:0000256" key="7">
    <source>
        <dbReference type="SAM" id="MobiDB-lite"/>
    </source>
</evidence>
<comment type="caution">
    <text evidence="10">The sequence shown here is derived from an EMBL/GenBank/DDBJ whole genome shotgun (WGS) entry which is preliminary data.</text>
</comment>
<keyword evidence="11" id="KW-1185">Reference proteome</keyword>
<dbReference type="InterPro" id="IPR000788">
    <property type="entry name" value="RNR_lg_C"/>
</dbReference>
<feature type="region of interest" description="Disordered" evidence="7">
    <location>
        <begin position="1"/>
        <end position="59"/>
    </location>
</feature>
<dbReference type="PRINTS" id="PR01183">
    <property type="entry name" value="RIBORDTASEM1"/>
</dbReference>
<dbReference type="OrthoDB" id="3000483at2759"/>
<dbReference type="GO" id="GO:0004748">
    <property type="term" value="F:ribonucleoside-diphosphate reductase activity, thioredoxin disulfide as acceptor"/>
    <property type="evidence" value="ECO:0007669"/>
    <property type="project" value="UniProtKB-EC"/>
</dbReference>
<accession>A0A2G8RY90</accession>
<dbReference type="InterPro" id="IPR039718">
    <property type="entry name" value="Rrm1"/>
</dbReference>
<evidence type="ECO:0000256" key="3">
    <source>
        <dbReference type="ARBA" id="ARBA00023002"/>
    </source>
</evidence>
<dbReference type="GO" id="GO:0005524">
    <property type="term" value="F:ATP binding"/>
    <property type="evidence" value="ECO:0007669"/>
    <property type="project" value="InterPro"/>
</dbReference>
<feature type="region of interest" description="Disordered" evidence="7">
    <location>
        <begin position="86"/>
        <end position="114"/>
    </location>
</feature>
<feature type="domain" description="Ribonucleotide reductase large subunit C-terminal" evidence="9">
    <location>
        <begin position="349"/>
        <end position="869"/>
    </location>
</feature>
<evidence type="ECO:0000313" key="10">
    <source>
        <dbReference type="EMBL" id="PIL26481.1"/>
    </source>
</evidence>
<reference evidence="10 11" key="1">
    <citation type="journal article" date="2015" name="Sci. Rep.">
        <title>Chromosome-level genome map provides insights into diverse defense mechanisms in the medicinal fungus Ganoderma sinense.</title>
        <authorList>
            <person name="Zhu Y."/>
            <person name="Xu J."/>
            <person name="Sun C."/>
            <person name="Zhou S."/>
            <person name="Xu H."/>
            <person name="Nelson D.R."/>
            <person name="Qian J."/>
            <person name="Song J."/>
            <person name="Luo H."/>
            <person name="Xiang L."/>
            <person name="Li Y."/>
            <person name="Xu Z."/>
            <person name="Ji A."/>
            <person name="Wang L."/>
            <person name="Lu S."/>
            <person name="Hayward A."/>
            <person name="Sun W."/>
            <person name="Li X."/>
            <person name="Schwartz D.C."/>
            <person name="Wang Y."/>
            <person name="Chen S."/>
        </authorList>
    </citation>
    <scope>NUCLEOTIDE SEQUENCE [LARGE SCALE GENOMIC DNA]</scope>
    <source>
        <strain evidence="10 11">ZZ0214-1</strain>
    </source>
</reference>
<dbReference type="EMBL" id="AYKW01000045">
    <property type="protein sequence ID" value="PIL26481.1"/>
    <property type="molecule type" value="Genomic_DNA"/>
</dbReference>
<dbReference type="PANTHER" id="PTHR11573:SF6">
    <property type="entry name" value="RIBONUCLEOSIDE-DIPHOSPHATE REDUCTASE LARGE SUBUNIT"/>
    <property type="match status" value="1"/>
</dbReference>
<dbReference type="SUPFAM" id="SSF51998">
    <property type="entry name" value="PFL-like glycyl radical enzymes"/>
    <property type="match status" value="1"/>
</dbReference>
<dbReference type="Gene3D" id="3.20.70.20">
    <property type="match status" value="1"/>
</dbReference>
<sequence>MPTSTFETTAHSSPIVSTSPGPAHPFSSSEQSTAVPRDSSRDRGDAFPELSPANANANTNANNSFSNELVIVQLTAPAIHSILASSTQPPADVSPESRLPNGEHDVLPSTQSRRPTTYRALASIPINGRSDLFVTKRDGYDTYGYCLSQLTLLSKEISTYQSRQDGIDSTVQDSTLKDIVSRVIRGVQPSASTFDLQGLLALISNSFTFVHPDYGILAGRLFAHRIHKATMKSFSAWVSTYGNGDRRIVHPDVVAAVSAHGDKLDQAIVHARDCESYFYSLQTMYKFYLLRFDGEVVERPQFMYMRVAVAIHGTDLARVLETYELLSTGAYSPATPILYNASTIHPNLASCFICQPWSGSTVPVLGGLVHDVAEMWSVDGGVGVNLGSFVAEASSPGYQSSGPVPILRVLDAYASLVSSNRWRRSSSVTAYLPIWHSDVLAFAVASTQRSSIPSGLKRVFPAMWIPDVFFQRLQRGTMWSLFDPDSVPTLFTAFGDEFMATYEEYEASGIASRRVDIAALWAAIVDSERETGTPFLLMQDNINRRNNEAHLGVVRSSNLCTEIVQYSAPDRPAVCTLASVSLPHFVCHDGRFDFAGLHRIAKLVVSNTDRCIDISTYPNDSIAESVKLTRALGVGVQGLADALMLMRIPFNSPEGRKFNIDVFETLYHASLESSCDIAEAHGPYLLWAGSPASQGVLQVDMWNHTPSARYDFDSLRARIRRFGLRNSVLTALMPTASTSKLLGNFESFEPYSSTALVFRTSSGDFPLISPHLVRELQSRGLWDDATRQQLLENHSSIQGCSRIPDDIKAVYKTIWDIDPTDIIDMAVDRSPFIDQSQSLTLSVRNPTPEVLKRLMIRAWRKGLKTGLYYLRTLHPTFSSSTRDAEGDPSSRVRFDCCA</sequence>
<evidence type="ECO:0000256" key="1">
    <source>
        <dbReference type="ARBA" id="ARBA00010406"/>
    </source>
</evidence>
<feature type="compositionally biased region" description="Polar residues" evidence="7">
    <location>
        <begin position="1"/>
        <end position="34"/>
    </location>
</feature>
<keyword evidence="4 6" id="KW-0215">Deoxyribonucleotide synthesis</keyword>
<dbReference type="EC" id="1.17.4.1" evidence="2 6"/>
<dbReference type="PANTHER" id="PTHR11573">
    <property type="entry name" value="RIBONUCLEOSIDE-DIPHOSPHATE REDUCTASE LARGE CHAIN"/>
    <property type="match status" value="1"/>
</dbReference>
<evidence type="ECO:0000313" key="11">
    <source>
        <dbReference type="Proteomes" id="UP000230002"/>
    </source>
</evidence>
<evidence type="ECO:0000256" key="5">
    <source>
        <dbReference type="ARBA" id="ARBA00024942"/>
    </source>
</evidence>
<comment type="function">
    <text evidence="5 6">Provides the precursors necessary for DNA synthesis. Catalyzes the biosynthesis of deoxyribonucleotides from the corresponding ribonucleotides.</text>
</comment>
<dbReference type="AlphaFoldDB" id="A0A2G8RY90"/>
<dbReference type="Pfam" id="PF02867">
    <property type="entry name" value="Ribonuc_red_lgC"/>
    <property type="match status" value="1"/>
</dbReference>
<name>A0A2G8RY90_9APHY</name>
<keyword evidence="3 6" id="KW-0560">Oxidoreductase</keyword>
<comment type="catalytic activity">
    <reaction evidence="6">
        <text>a 2'-deoxyribonucleoside 5'-diphosphate + [thioredoxin]-disulfide + H2O = a ribonucleoside 5'-diphosphate + [thioredoxin]-dithiol</text>
        <dbReference type="Rhea" id="RHEA:23252"/>
        <dbReference type="Rhea" id="RHEA-COMP:10698"/>
        <dbReference type="Rhea" id="RHEA-COMP:10700"/>
        <dbReference type="ChEBI" id="CHEBI:15377"/>
        <dbReference type="ChEBI" id="CHEBI:29950"/>
        <dbReference type="ChEBI" id="CHEBI:50058"/>
        <dbReference type="ChEBI" id="CHEBI:57930"/>
        <dbReference type="ChEBI" id="CHEBI:73316"/>
        <dbReference type="EC" id="1.17.4.1"/>
    </reaction>
</comment>
<evidence type="ECO:0000259" key="9">
    <source>
        <dbReference type="Pfam" id="PF02867"/>
    </source>
</evidence>
<evidence type="ECO:0000256" key="4">
    <source>
        <dbReference type="ARBA" id="ARBA00023116"/>
    </source>
</evidence>
<dbReference type="GO" id="GO:0005971">
    <property type="term" value="C:ribonucleoside-diphosphate reductase complex"/>
    <property type="evidence" value="ECO:0007669"/>
    <property type="project" value="TreeGrafter"/>
</dbReference>
<dbReference type="UniPathway" id="UPA00326"/>
<dbReference type="Pfam" id="PF00317">
    <property type="entry name" value="Ribonuc_red_lgN"/>
    <property type="match status" value="1"/>
</dbReference>
<feature type="domain" description="Ribonucleotide reductase large subunit N-terminal" evidence="8">
    <location>
        <begin position="278"/>
        <end position="343"/>
    </location>
</feature>
<organism evidence="10 11">
    <name type="scientific">Ganoderma sinense ZZ0214-1</name>
    <dbReference type="NCBI Taxonomy" id="1077348"/>
    <lineage>
        <taxon>Eukaryota</taxon>
        <taxon>Fungi</taxon>
        <taxon>Dikarya</taxon>
        <taxon>Basidiomycota</taxon>
        <taxon>Agaricomycotina</taxon>
        <taxon>Agaricomycetes</taxon>
        <taxon>Polyporales</taxon>
        <taxon>Polyporaceae</taxon>
        <taxon>Ganoderma</taxon>
    </lineage>
</organism>
<evidence type="ECO:0000256" key="2">
    <source>
        <dbReference type="ARBA" id="ARBA00012274"/>
    </source>
</evidence>
<dbReference type="InterPro" id="IPR013509">
    <property type="entry name" value="RNR_lsu_N"/>
</dbReference>
<comment type="similarity">
    <text evidence="1 6">Belongs to the ribonucleoside diphosphate reductase large chain family.</text>
</comment>
<dbReference type="GO" id="GO:0009263">
    <property type="term" value="P:deoxyribonucleotide biosynthetic process"/>
    <property type="evidence" value="ECO:0007669"/>
    <property type="project" value="UniProtKB-KW"/>
</dbReference>
<dbReference type="NCBIfam" id="TIGR02506">
    <property type="entry name" value="NrdE_NrdA"/>
    <property type="match status" value="1"/>
</dbReference>
<dbReference type="SUPFAM" id="SSF48168">
    <property type="entry name" value="R1 subunit of ribonucleotide reductase, N-terminal domain"/>
    <property type="match status" value="1"/>
</dbReference>
<evidence type="ECO:0000259" key="8">
    <source>
        <dbReference type="Pfam" id="PF00317"/>
    </source>
</evidence>
<evidence type="ECO:0000256" key="6">
    <source>
        <dbReference type="RuleBase" id="RU003410"/>
    </source>
</evidence>
<dbReference type="Proteomes" id="UP000230002">
    <property type="component" value="Unassembled WGS sequence"/>
</dbReference>